<protein>
    <submittedName>
        <fullName evidence="2">Methyltransferase domain-containing protein</fullName>
    </submittedName>
</protein>
<proteinExistence type="predicted"/>
<keyword evidence="2" id="KW-0808">Transferase</keyword>
<dbReference type="EMBL" id="WISB01000218">
    <property type="protein sequence ID" value="MQW73629.1"/>
    <property type="molecule type" value="Genomic_DNA"/>
</dbReference>
<organism evidence="2">
    <name type="scientific">Sinorhizobium medicae</name>
    <dbReference type="NCBI Taxonomy" id="110321"/>
    <lineage>
        <taxon>Bacteria</taxon>
        <taxon>Pseudomonadati</taxon>
        <taxon>Pseudomonadota</taxon>
        <taxon>Alphaproteobacteria</taxon>
        <taxon>Hyphomicrobiales</taxon>
        <taxon>Rhizobiaceae</taxon>
        <taxon>Sinorhizobium/Ensifer group</taxon>
        <taxon>Sinorhizobium</taxon>
    </lineage>
</organism>
<dbReference type="InterPro" id="IPR013216">
    <property type="entry name" value="Methyltransf_11"/>
</dbReference>
<dbReference type="Pfam" id="PF08241">
    <property type="entry name" value="Methyltransf_11"/>
    <property type="match status" value="1"/>
</dbReference>
<dbReference type="GO" id="GO:0008757">
    <property type="term" value="F:S-adenosylmethionine-dependent methyltransferase activity"/>
    <property type="evidence" value="ECO:0007669"/>
    <property type="project" value="InterPro"/>
</dbReference>
<dbReference type="CDD" id="cd02440">
    <property type="entry name" value="AdoMet_MTases"/>
    <property type="match status" value="1"/>
</dbReference>
<evidence type="ECO:0000259" key="1">
    <source>
        <dbReference type="Pfam" id="PF08241"/>
    </source>
</evidence>
<gene>
    <name evidence="2" type="ORF">GHJ91_32475</name>
</gene>
<dbReference type="GO" id="GO:0032259">
    <property type="term" value="P:methylation"/>
    <property type="evidence" value="ECO:0007669"/>
    <property type="project" value="UniProtKB-KW"/>
</dbReference>
<dbReference type="Gene3D" id="3.40.50.150">
    <property type="entry name" value="Vaccinia Virus protein VP39"/>
    <property type="match status" value="1"/>
</dbReference>
<dbReference type="SUPFAM" id="SSF53335">
    <property type="entry name" value="S-adenosyl-L-methionine-dependent methyltransferases"/>
    <property type="match status" value="1"/>
</dbReference>
<comment type="caution">
    <text evidence="2">The sequence shown here is derived from an EMBL/GenBank/DDBJ whole genome shotgun (WGS) entry which is preliminary data.</text>
</comment>
<sequence>MATANLPLHIASQYLLGYRRFLLNNPDQVEAIGHCPCCASSFREWRPVFGRGRKAECHICHSFERHRHLWLTIDADSGFFQPGTSLLHFAPEPFFKKAFGENPNIKYYDCDLAKERATYQVDITSIPFEDEHFDRIICSHVLEHVPDDRKGMRELRRVLKKGGIAYVMVPSQARPDTYEDPAINTPELRLKHYGQATHVRIYSRDNFVERLQESGFEVEMQLPKAKYGEDMCRDFLLGDNVYICR</sequence>
<dbReference type="RefSeq" id="WP_127587502.1">
    <property type="nucleotide sequence ID" value="NZ_RPJY01000046.1"/>
</dbReference>
<name>A0A6G1WV59_9HYPH</name>
<feature type="domain" description="Methyltransferase type 11" evidence="1">
    <location>
        <begin position="118"/>
        <end position="166"/>
    </location>
</feature>
<dbReference type="InterPro" id="IPR029063">
    <property type="entry name" value="SAM-dependent_MTases_sf"/>
</dbReference>
<reference evidence="2" key="1">
    <citation type="journal article" date="2013" name="Genome Biol.">
        <title>Comparative genomics of the core and accessory genomes of 48 Sinorhizobium strains comprising five genospecies.</title>
        <authorList>
            <person name="Sugawara M."/>
            <person name="Epstein B."/>
            <person name="Badgley B.D."/>
            <person name="Unno T."/>
            <person name="Xu L."/>
            <person name="Reese J."/>
            <person name="Gyaneshwar P."/>
            <person name="Denny R."/>
            <person name="Mudge J."/>
            <person name="Bharti A.K."/>
            <person name="Farmer A.D."/>
            <person name="May G.D."/>
            <person name="Woodward J.E."/>
            <person name="Medigue C."/>
            <person name="Vallenet D."/>
            <person name="Lajus A."/>
            <person name="Rouy Z."/>
            <person name="Martinez-Vaz B."/>
            <person name="Tiffin P."/>
            <person name="Young N.D."/>
            <person name="Sadowsky M.J."/>
        </authorList>
    </citation>
    <scope>NUCLEOTIDE SEQUENCE</scope>
    <source>
        <strain evidence="2">M1</strain>
    </source>
</reference>
<dbReference type="AlphaFoldDB" id="A0A6G1WV59"/>
<keyword evidence="2" id="KW-0489">Methyltransferase</keyword>
<accession>A0A6G1WV59</accession>
<evidence type="ECO:0000313" key="2">
    <source>
        <dbReference type="EMBL" id="MQW73629.1"/>
    </source>
</evidence>